<organism evidence="3 4">
    <name type="scientific">Lysobacter yangpyeongensis</name>
    <dbReference type="NCBI Taxonomy" id="346182"/>
    <lineage>
        <taxon>Bacteria</taxon>
        <taxon>Pseudomonadati</taxon>
        <taxon>Pseudomonadota</taxon>
        <taxon>Gammaproteobacteria</taxon>
        <taxon>Lysobacterales</taxon>
        <taxon>Lysobacteraceae</taxon>
        <taxon>Lysobacter</taxon>
    </lineage>
</organism>
<dbReference type="Pfam" id="PF00561">
    <property type="entry name" value="Abhydrolase_1"/>
    <property type="match status" value="1"/>
</dbReference>
<dbReference type="RefSeq" id="WP_386754651.1">
    <property type="nucleotide sequence ID" value="NZ_JBHSNM010000002.1"/>
</dbReference>
<evidence type="ECO:0000313" key="3">
    <source>
        <dbReference type="EMBL" id="MFC5570296.1"/>
    </source>
</evidence>
<feature type="transmembrane region" description="Helical" evidence="1">
    <location>
        <begin position="12"/>
        <end position="31"/>
    </location>
</feature>
<dbReference type="Proteomes" id="UP001596036">
    <property type="component" value="Unassembled WGS sequence"/>
</dbReference>
<dbReference type="SUPFAM" id="SSF53474">
    <property type="entry name" value="alpha/beta-Hydrolases"/>
    <property type="match status" value="1"/>
</dbReference>
<protein>
    <submittedName>
        <fullName evidence="3">Alpha/beta hydrolase</fullName>
    </submittedName>
</protein>
<dbReference type="Gene3D" id="3.40.50.1820">
    <property type="entry name" value="alpha/beta hydrolase"/>
    <property type="match status" value="1"/>
</dbReference>
<keyword evidence="1" id="KW-0812">Transmembrane</keyword>
<gene>
    <name evidence="3" type="ORF">ACFPN1_09530</name>
</gene>
<dbReference type="InterPro" id="IPR029058">
    <property type="entry name" value="AB_hydrolase_fold"/>
</dbReference>
<dbReference type="EMBL" id="JBHSNM010000002">
    <property type="protein sequence ID" value="MFC5570296.1"/>
    <property type="molecule type" value="Genomic_DNA"/>
</dbReference>
<reference evidence="4" key="1">
    <citation type="journal article" date="2019" name="Int. J. Syst. Evol. Microbiol.">
        <title>The Global Catalogue of Microorganisms (GCM) 10K type strain sequencing project: providing services to taxonomists for standard genome sequencing and annotation.</title>
        <authorList>
            <consortium name="The Broad Institute Genomics Platform"/>
            <consortium name="The Broad Institute Genome Sequencing Center for Infectious Disease"/>
            <person name="Wu L."/>
            <person name="Ma J."/>
        </authorList>
    </citation>
    <scope>NUCLEOTIDE SEQUENCE [LARGE SCALE GENOMIC DNA]</scope>
    <source>
        <strain evidence="4">KACC 11407</strain>
    </source>
</reference>
<comment type="caution">
    <text evidence="3">The sequence shown here is derived from an EMBL/GenBank/DDBJ whole genome shotgun (WGS) entry which is preliminary data.</text>
</comment>
<evidence type="ECO:0000259" key="2">
    <source>
        <dbReference type="Pfam" id="PF00561"/>
    </source>
</evidence>
<feature type="domain" description="AB hydrolase-1" evidence="2">
    <location>
        <begin position="71"/>
        <end position="195"/>
    </location>
</feature>
<evidence type="ECO:0000256" key="1">
    <source>
        <dbReference type="SAM" id="Phobius"/>
    </source>
</evidence>
<dbReference type="GO" id="GO:0016787">
    <property type="term" value="F:hydrolase activity"/>
    <property type="evidence" value="ECO:0007669"/>
    <property type="project" value="UniProtKB-KW"/>
</dbReference>
<proteinExistence type="predicted"/>
<dbReference type="PANTHER" id="PTHR12277:SF79">
    <property type="entry name" value="XAA-PRO DIPEPTIDYL-PEPTIDASE-RELATED"/>
    <property type="match status" value="1"/>
</dbReference>
<keyword evidence="1" id="KW-1133">Transmembrane helix</keyword>
<sequence>MSRNAALRRTVLKLLVLLVLAYAAGVILLYARQRSLMYFPQATRTAATDADFALDSDGLHLRGWVVNPGQPKSILYFGGNAESVERNRDDFARWFPGSTVYLLPYRGYGANPGTPDERGLYRDALALYDRVHAQRPDAPIAVIGRSLGSGVAAYVAAQRPVARLALITPFDSMADVAQAHYPWLPVRWLVQDRFDSVAHLAAYRGPVLVVRAGRDAVVPPANTQRLIVALPQPPQVLALPQGEHGTVQDFPEYGATLAAFLR</sequence>
<dbReference type="PANTHER" id="PTHR12277">
    <property type="entry name" value="ALPHA/BETA HYDROLASE DOMAIN-CONTAINING PROTEIN"/>
    <property type="match status" value="1"/>
</dbReference>
<name>A0ABW0SNP2_9GAMM</name>
<keyword evidence="1" id="KW-0472">Membrane</keyword>
<keyword evidence="4" id="KW-1185">Reference proteome</keyword>
<accession>A0ABW0SNP2</accession>
<keyword evidence="3" id="KW-0378">Hydrolase</keyword>
<dbReference type="InterPro" id="IPR000073">
    <property type="entry name" value="AB_hydrolase_1"/>
</dbReference>
<evidence type="ECO:0000313" key="4">
    <source>
        <dbReference type="Proteomes" id="UP001596036"/>
    </source>
</evidence>